<feature type="domain" description="Peptidase C1A papain C-terminal" evidence="8">
    <location>
        <begin position="109"/>
        <end position="321"/>
    </location>
</feature>
<dbReference type="OrthoDB" id="10253408at2759"/>
<dbReference type="GO" id="GO:0008234">
    <property type="term" value="F:cysteine-type peptidase activity"/>
    <property type="evidence" value="ECO:0007669"/>
    <property type="project" value="UniProtKB-KW"/>
</dbReference>
<dbReference type="CDD" id="cd02248">
    <property type="entry name" value="Peptidase_C1A"/>
    <property type="match status" value="1"/>
</dbReference>
<dbReference type="PROSITE" id="PS00640">
    <property type="entry name" value="THIOL_PROTEASE_ASN"/>
    <property type="match status" value="1"/>
</dbReference>
<dbReference type="SMART" id="SM00848">
    <property type="entry name" value="Inhibitor_I29"/>
    <property type="match status" value="1"/>
</dbReference>
<gene>
    <name evidence="10" type="ORF">ACAOBT_LOCUS22776</name>
</gene>
<evidence type="ECO:0000256" key="5">
    <source>
        <dbReference type="ARBA" id="ARBA00023145"/>
    </source>
</evidence>
<accession>A0A9P0LN40</accession>
<feature type="domain" description="Cathepsin propeptide inhibitor" evidence="9">
    <location>
        <begin position="22"/>
        <end position="82"/>
    </location>
</feature>
<dbReference type="SUPFAM" id="SSF54001">
    <property type="entry name" value="Cysteine proteinases"/>
    <property type="match status" value="1"/>
</dbReference>
<dbReference type="InterPro" id="IPR025661">
    <property type="entry name" value="Pept_asp_AS"/>
</dbReference>
<dbReference type="Pfam" id="PF00112">
    <property type="entry name" value="Peptidase_C1"/>
    <property type="match status" value="1"/>
</dbReference>
<name>A0A9P0LN40_ACAOB</name>
<dbReference type="Pfam" id="PF08246">
    <property type="entry name" value="Inhibitor_I29"/>
    <property type="match status" value="1"/>
</dbReference>
<dbReference type="PROSITE" id="PS00139">
    <property type="entry name" value="THIOL_PROTEASE_CYS"/>
    <property type="match status" value="1"/>
</dbReference>
<organism evidence="10 11">
    <name type="scientific">Acanthoscelides obtectus</name>
    <name type="common">Bean weevil</name>
    <name type="synonym">Bruchus obtectus</name>
    <dbReference type="NCBI Taxonomy" id="200917"/>
    <lineage>
        <taxon>Eukaryota</taxon>
        <taxon>Metazoa</taxon>
        <taxon>Ecdysozoa</taxon>
        <taxon>Arthropoda</taxon>
        <taxon>Hexapoda</taxon>
        <taxon>Insecta</taxon>
        <taxon>Pterygota</taxon>
        <taxon>Neoptera</taxon>
        <taxon>Endopterygota</taxon>
        <taxon>Coleoptera</taxon>
        <taxon>Polyphaga</taxon>
        <taxon>Cucujiformia</taxon>
        <taxon>Chrysomeloidea</taxon>
        <taxon>Chrysomelidae</taxon>
        <taxon>Bruchinae</taxon>
        <taxon>Bruchini</taxon>
        <taxon>Acanthoscelides</taxon>
    </lineage>
</organism>
<dbReference type="InterPro" id="IPR039417">
    <property type="entry name" value="Peptidase_C1A_papain-like"/>
</dbReference>
<dbReference type="Proteomes" id="UP001152888">
    <property type="component" value="Unassembled WGS sequence"/>
</dbReference>
<sequence length="322" mass="36333">MKSLFVVAVLILVADASLKEEWQQFKLDHGKTYRSIVEDTLRYSIFQYNVRKIKEHNEQYEMGTVSYALKVTQFADMTKQEFVDLLKTRRRSFNNTKQGEVFDPTGIEAASSIDWRKKGAVTEVKNQMMCGSCWAFSAVGAMEGQIFLKKGSLDSLSPQNLVDCAIGQYHNAGCNGGMMDNAFQYVIKNGIDTEKEYPYRGVDEKCQQKEHAHKFSKYVDIHPKEEDISKALSANGPIAAAMDASTLLFYSHGIVDHKSGCSDDANDLNHGILLVGYETQGVDDYWIVKNSWGTLWGEQGYFKLRRNINACGIKHVTSFPQI</sequence>
<dbReference type="FunFam" id="3.90.70.10:FF:000006">
    <property type="entry name" value="Cathepsin S"/>
    <property type="match status" value="1"/>
</dbReference>
<dbReference type="InterPro" id="IPR000668">
    <property type="entry name" value="Peptidase_C1A_C"/>
</dbReference>
<keyword evidence="5" id="KW-0865">Zymogen</keyword>
<evidence type="ECO:0000313" key="10">
    <source>
        <dbReference type="EMBL" id="CAH1995699.1"/>
    </source>
</evidence>
<keyword evidence="3" id="KW-0378">Hydrolase</keyword>
<dbReference type="AlphaFoldDB" id="A0A9P0LN40"/>
<dbReference type="SMART" id="SM00645">
    <property type="entry name" value="Pept_C1"/>
    <property type="match status" value="1"/>
</dbReference>
<dbReference type="InterPro" id="IPR000169">
    <property type="entry name" value="Pept_cys_AS"/>
</dbReference>
<reference evidence="10" key="1">
    <citation type="submission" date="2022-03" db="EMBL/GenBank/DDBJ databases">
        <authorList>
            <person name="Sayadi A."/>
        </authorList>
    </citation>
    <scope>NUCLEOTIDE SEQUENCE</scope>
</reference>
<proteinExistence type="inferred from homology"/>
<evidence type="ECO:0000256" key="7">
    <source>
        <dbReference type="SAM" id="SignalP"/>
    </source>
</evidence>
<dbReference type="InterPro" id="IPR013201">
    <property type="entry name" value="Prot_inhib_I29"/>
</dbReference>
<evidence type="ECO:0000256" key="2">
    <source>
        <dbReference type="ARBA" id="ARBA00022670"/>
    </source>
</evidence>
<keyword evidence="6" id="KW-1015">Disulfide bond</keyword>
<evidence type="ECO:0000256" key="3">
    <source>
        <dbReference type="ARBA" id="ARBA00022801"/>
    </source>
</evidence>
<dbReference type="EMBL" id="CAKOFQ010007237">
    <property type="protein sequence ID" value="CAH1995699.1"/>
    <property type="molecule type" value="Genomic_DNA"/>
</dbReference>
<evidence type="ECO:0000313" key="11">
    <source>
        <dbReference type="Proteomes" id="UP001152888"/>
    </source>
</evidence>
<comment type="similarity">
    <text evidence="1">Belongs to the peptidase C1 family.</text>
</comment>
<evidence type="ECO:0000259" key="9">
    <source>
        <dbReference type="SMART" id="SM00848"/>
    </source>
</evidence>
<dbReference type="InterPro" id="IPR013128">
    <property type="entry name" value="Peptidase_C1A"/>
</dbReference>
<protein>
    <submittedName>
        <fullName evidence="10">Uncharacterized protein</fullName>
    </submittedName>
</protein>
<keyword evidence="2" id="KW-0645">Protease</keyword>
<dbReference type="PRINTS" id="PR00705">
    <property type="entry name" value="PAPAIN"/>
</dbReference>
<feature type="chain" id="PRO_5040251870" evidence="7">
    <location>
        <begin position="17"/>
        <end position="322"/>
    </location>
</feature>
<dbReference type="GO" id="GO:0006508">
    <property type="term" value="P:proteolysis"/>
    <property type="evidence" value="ECO:0007669"/>
    <property type="project" value="UniProtKB-KW"/>
</dbReference>
<keyword evidence="4" id="KW-0788">Thiol protease</keyword>
<keyword evidence="7" id="KW-0732">Signal</keyword>
<comment type="caution">
    <text evidence="10">The sequence shown here is derived from an EMBL/GenBank/DDBJ whole genome shotgun (WGS) entry which is preliminary data.</text>
</comment>
<evidence type="ECO:0000256" key="1">
    <source>
        <dbReference type="ARBA" id="ARBA00008455"/>
    </source>
</evidence>
<keyword evidence="11" id="KW-1185">Reference proteome</keyword>
<evidence type="ECO:0000259" key="8">
    <source>
        <dbReference type="SMART" id="SM00645"/>
    </source>
</evidence>
<dbReference type="PANTHER" id="PTHR12411">
    <property type="entry name" value="CYSTEINE PROTEASE FAMILY C1-RELATED"/>
    <property type="match status" value="1"/>
</dbReference>
<evidence type="ECO:0000256" key="6">
    <source>
        <dbReference type="ARBA" id="ARBA00023157"/>
    </source>
</evidence>
<evidence type="ECO:0000256" key="4">
    <source>
        <dbReference type="ARBA" id="ARBA00022807"/>
    </source>
</evidence>
<dbReference type="Gene3D" id="3.90.70.10">
    <property type="entry name" value="Cysteine proteinases"/>
    <property type="match status" value="1"/>
</dbReference>
<feature type="signal peptide" evidence="7">
    <location>
        <begin position="1"/>
        <end position="16"/>
    </location>
</feature>
<dbReference type="InterPro" id="IPR038765">
    <property type="entry name" value="Papain-like_cys_pep_sf"/>
</dbReference>